<dbReference type="InterPro" id="IPR018097">
    <property type="entry name" value="EGF_Ca-bd_CS"/>
</dbReference>
<reference evidence="13 14" key="1">
    <citation type="journal article" date="2019" name="Mol. Ecol. Resour.">
        <title>Improving Illumina assemblies with Hi-C and long reads: an example with the North African dromedary.</title>
        <authorList>
            <person name="Elbers J.P."/>
            <person name="Rogers M.F."/>
            <person name="Perelman P.L."/>
            <person name="Proskuryakova A.A."/>
            <person name="Serdyukova N.A."/>
            <person name="Johnson W.E."/>
            <person name="Horin P."/>
            <person name="Corander J."/>
            <person name="Murphy D."/>
            <person name="Burger P.A."/>
        </authorList>
    </citation>
    <scope>NUCLEOTIDE SEQUENCE [LARGE SCALE GENOMIC DNA]</scope>
    <source>
        <strain evidence="13">Drom800</strain>
        <tissue evidence="13">Blood</tissue>
    </source>
</reference>
<keyword evidence="14" id="KW-1185">Reference proteome</keyword>
<gene>
    <name evidence="13" type="ORF">Cadr_000006771</name>
</gene>
<feature type="compositionally biased region" description="Acidic residues" evidence="10">
    <location>
        <begin position="319"/>
        <end position="334"/>
    </location>
</feature>
<dbReference type="Gene3D" id="2.10.25.10">
    <property type="entry name" value="Laminin"/>
    <property type="match status" value="1"/>
</dbReference>
<dbReference type="SMART" id="SM00181">
    <property type="entry name" value="EGF"/>
    <property type="match status" value="2"/>
</dbReference>
<dbReference type="AlphaFoldDB" id="A0A5N4E5V0"/>
<dbReference type="GO" id="GO:0016324">
    <property type="term" value="C:apical plasma membrane"/>
    <property type="evidence" value="ECO:0007669"/>
    <property type="project" value="TreeGrafter"/>
</dbReference>
<evidence type="ECO:0000256" key="9">
    <source>
        <dbReference type="PROSITE-ProRule" id="PRU00124"/>
    </source>
</evidence>
<comment type="caution">
    <text evidence="13">The sequence shown here is derived from an EMBL/GenBank/DDBJ whole genome shotgun (WGS) entry which is preliminary data.</text>
</comment>
<evidence type="ECO:0000256" key="10">
    <source>
        <dbReference type="SAM" id="MobiDB-lite"/>
    </source>
</evidence>
<evidence type="ECO:0000256" key="2">
    <source>
        <dbReference type="ARBA" id="ARBA00022692"/>
    </source>
</evidence>
<dbReference type="InterPro" id="IPR002172">
    <property type="entry name" value="LDrepeatLR_classA_rpt"/>
</dbReference>
<dbReference type="InterPro" id="IPR023415">
    <property type="entry name" value="LDLR_class-A_CS"/>
</dbReference>
<keyword evidence="4" id="KW-1133">Transmembrane helix</keyword>
<feature type="domain" description="EGF-like" evidence="12">
    <location>
        <begin position="72"/>
        <end position="109"/>
    </location>
</feature>
<dbReference type="GO" id="GO:0005509">
    <property type="term" value="F:calcium ion binding"/>
    <property type="evidence" value="ECO:0007669"/>
    <property type="project" value="InterPro"/>
</dbReference>
<dbReference type="PROSITE" id="PS00010">
    <property type="entry name" value="ASX_HYDROXYL"/>
    <property type="match status" value="1"/>
</dbReference>
<dbReference type="Gene3D" id="4.10.400.10">
    <property type="entry name" value="Low-density Lipoprotein Receptor"/>
    <property type="match status" value="3"/>
</dbReference>
<dbReference type="Proteomes" id="UP000299084">
    <property type="component" value="Unassembled WGS sequence"/>
</dbReference>
<dbReference type="FunFam" id="4.10.400.10:FF:000123">
    <property type="entry name" value="low-density lipoprotein receptor-related protein 1B"/>
    <property type="match status" value="1"/>
</dbReference>
<dbReference type="GO" id="GO:0006898">
    <property type="term" value="P:receptor-mediated endocytosis"/>
    <property type="evidence" value="ECO:0007669"/>
    <property type="project" value="TreeGrafter"/>
</dbReference>
<evidence type="ECO:0000313" key="14">
    <source>
        <dbReference type="Proteomes" id="UP000299084"/>
    </source>
</evidence>
<evidence type="ECO:0000256" key="4">
    <source>
        <dbReference type="ARBA" id="ARBA00022989"/>
    </source>
</evidence>
<keyword evidence="13" id="KW-0449">Lipoprotein</keyword>
<keyword evidence="8" id="KW-0325">Glycoprotein</keyword>
<protein>
    <submittedName>
        <fullName evidence="13">Low-density lipoprotein receptor-related protein 1B</fullName>
    </submittedName>
</protein>
<dbReference type="PROSITE" id="PS01187">
    <property type="entry name" value="EGF_CA"/>
    <property type="match status" value="1"/>
</dbReference>
<dbReference type="SMART" id="SM00179">
    <property type="entry name" value="EGF_CA"/>
    <property type="match status" value="1"/>
</dbReference>
<dbReference type="PROSITE" id="PS50068">
    <property type="entry name" value="LDLRA_2"/>
    <property type="match status" value="3"/>
</dbReference>
<keyword evidence="3" id="KW-0677">Repeat</keyword>
<evidence type="ECO:0000313" key="13">
    <source>
        <dbReference type="EMBL" id="KAB1278727.1"/>
    </source>
</evidence>
<dbReference type="GO" id="GO:0043235">
    <property type="term" value="C:receptor complex"/>
    <property type="evidence" value="ECO:0007669"/>
    <property type="project" value="TreeGrafter"/>
</dbReference>
<dbReference type="EMBL" id="JWIN03000005">
    <property type="protein sequence ID" value="KAB1278727.1"/>
    <property type="molecule type" value="Genomic_DNA"/>
</dbReference>
<comment type="subcellular location">
    <subcellularLocation>
        <location evidence="1">Membrane</location>
        <topology evidence="1">Single-pass membrane protein</topology>
    </subcellularLocation>
</comment>
<feature type="domain" description="EGF-like calcium-binding" evidence="11">
    <location>
        <begin position="199"/>
        <end position="236"/>
    </location>
</feature>
<dbReference type="Pfam" id="PF00057">
    <property type="entry name" value="Ldl_recept_a"/>
    <property type="match status" value="3"/>
</dbReference>
<dbReference type="PANTHER" id="PTHR22722">
    <property type="entry name" value="LOW-DENSITY LIPOPROTEIN RECEPTOR-RELATED PROTEIN 2-RELATED"/>
    <property type="match status" value="1"/>
</dbReference>
<evidence type="ECO:0000256" key="1">
    <source>
        <dbReference type="ARBA" id="ARBA00004167"/>
    </source>
</evidence>
<comment type="caution">
    <text evidence="9">Lacks conserved residue(s) required for the propagation of feature annotation.</text>
</comment>
<proteinExistence type="predicted"/>
<keyword evidence="7 13" id="KW-0675">Receptor</keyword>
<dbReference type="FunFam" id="4.10.400.10:FF:000008">
    <property type="entry name" value="Low density lipoprotein receptor-related protein 1"/>
    <property type="match status" value="1"/>
</dbReference>
<feature type="disulfide bond" evidence="9">
    <location>
        <begin position="162"/>
        <end position="174"/>
    </location>
</feature>
<evidence type="ECO:0000256" key="7">
    <source>
        <dbReference type="ARBA" id="ARBA00023170"/>
    </source>
</evidence>
<dbReference type="SMART" id="SM00192">
    <property type="entry name" value="LDLa"/>
    <property type="match status" value="3"/>
</dbReference>
<dbReference type="InterPro" id="IPR000742">
    <property type="entry name" value="EGF"/>
</dbReference>
<dbReference type="FunFam" id="4.10.400.10:FF:000110">
    <property type="entry name" value="Low-density lipoprotein receptor-related protein 1B"/>
    <property type="match status" value="1"/>
</dbReference>
<feature type="disulfide bond" evidence="9">
    <location>
        <begin position="93"/>
        <end position="108"/>
    </location>
</feature>
<dbReference type="InterPro" id="IPR036055">
    <property type="entry name" value="LDL_receptor-like_sf"/>
</dbReference>
<dbReference type="SUPFAM" id="SSF57196">
    <property type="entry name" value="EGF/Laminin"/>
    <property type="match status" value="1"/>
</dbReference>
<keyword evidence="2" id="KW-0812">Transmembrane</keyword>
<evidence type="ECO:0000256" key="6">
    <source>
        <dbReference type="ARBA" id="ARBA00023157"/>
    </source>
</evidence>
<keyword evidence="5" id="KW-0472">Membrane</keyword>
<dbReference type="SUPFAM" id="SSF57424">
    <property type="entry name" value="LDL receptor-like module"/>
    <property type="match status" value="3"/>
</dbReference>
<accession>A0A5N4E5V0</accession>
<feature type="region of interest" description="Disordered" evidence="10">
    <location>
        <begin position="314"/>
        <end position="334"/>
    </location>
</feature>
<evidence type="ECO:0000259" key="12">
    <source>
        <dbReference type="SMART" id="SM00181"/>
    </source>
</evidence>
<keyword evidence="6 9" id="KW-1015">Disulfide bond</keyword>
<evidence type="ECO:0000259" key="11">
    <source>
        <dbReference type="SMART" id="SM00179"/>
    </source>
</evidence>
<dbReference type="PANTHER" id="PTHR22722:SF5">
    <property type="entry name" value="LOW-DENSITY LIPOPROTEIN RECEPTOR-RELATED PROTEIN 1B"/>
    <property type="match status" value="1"/>
</dbReference>
<dbReference type="GO" id="GO:0042562">
    <property type="term" value="F:hormone binding"/>
    <property type="evidence" value="ECO:0007669"/>
    <property type="project" value="TreeGrafter"/>
</dbReference>
<sequence length="345" mass="39216">MGTVFLQGIGVMEILIVQMALMREIVKQVVPKISSSVPMVSVYQQNGNVMAMKTVNMETMRKTVSQMDCVTECKEDQFRCKNKAHCIPIRWLCDGIHDCVDGSDEENCDRVKFLCPPTRPHRCRNNRICLQPEQMCNGIDDCGDNSDEDPCGGKPTYKARPCKKDEFTCSNKKCIPMDLQCDQLDDCGDGSDEQGCRINLNECLVFGTCSHQCINVEGSYKCVCDQNFQERNNTCIAKGSEDQVLYIANDTDILGFIYPFNYSGDHQQISHIEHNSRITGMDVYYQRDMIIWSTQFNPGGIFYRRIHGREKRQANSGLIDDEDDNDDDVGDDDSDVVDDNWQHVL</sequence>
<feature type="disulfide bond" evidence="9">
    <location>
        <begin position="169"/>
        <end position="187"/>
    </location>
</feature>
<dbReference type="PROSITE" id="PS01209">
    <property type="entry name" value="LDLRA_1"/>
    <property type="match status" value="2"/>
</dbReference>
<dbReference type="CDD" id="cd00112">
    <property type="entry name" value="LDLa"/>
    <property type="match status" value="3"/>
</dbReference>
<feature type="disulfide bond" evidence="9">
    <location>
        <begin position="181"/>
        <end position="196"/>
    </location>
</feature>
<evidence type="ECO:0000256" key="3">
    <source>
        <dbReference type="ARBA" id="ARBA00022737"/>
    </source>
</evidence>
<name>A0A5N4E5V0_CAMDR</name>
<dbReference type="InterPro" id="IPR051221">
    <property type="entry name" value="LDLR-related"/>
</dbReference>
<evidence type="ECO:0000256" key="5">
    <source>
        <dbReference type="ARBA" id="ARBA00023136"/>
    </source>
</evidence>
<feature type="domain" description="EGF-like" evidence="12">
    <location>
        <begin position="202"/>
        <end position="236"/>
    </location>
</feature>
<dbReference type="InterPro" id="IPR000152">
    <property type="entry name" value="EGF-type_Asp/Asn_hydroxyl_site"/>
</dbReference>
<dbReference type="PRINTS" id="PR00261">
    <property type="entry name" value="LDLRECEPTOR"/>
</dbReference>
<evidence type="ECO:0000256" key="8">
    <source>
        <dbReference type="ARBA" id="ARBA00023180"/>
    </source>
</evidence>
<dbReference type="CDD" id="cd00054">
    <property type="entry name" value="EGF_CA"/>
    <property type="match status" value="1"/>
</dbReference>
<organism evidence="13 14">
    <name type="scientific">Camelus dromedarius</name>
    <name type="common">Dromedary</name>
    <name type="synonym">Arabian camel</name>
    <dbReference type="NCBI Taxonomy" id="9838"/>
    <lineage>
        <taxon>Eukaryota</taxon>
        <taxon>Metazoa</taxon>
        <taxon>Chordata</taxon>
        <taxon>Craniata</taxon>
        <taxon>Vertebrata</taxon>
        <taxon>Euteleostomi</taxon>
        <taxon>Mammalia</taxon>
        <taxon>Eutheria</taxon>
        <taxon>Laurasiatheria</taxon>
        <taxon>Artiodactyla</taxon>
        <taxon>Tylopoda</taxon>
        <taxon>Camelidae</taxon>
        <taxon>Camelus</taxon>
    </lineage>
</organism>
<dbReference type="InterPro" id="IPR001881">
    <property type="entry name" value="EGF-like_Ca-bd_dom"/>
</dbReference>
<feature type="disulfide bond" evidence="9">
    <location>
        <begin position="136"/>
        <end position="151"/>
    </location>
</feature>